<dbReference type="Pfam" id="PF13802">
    <property type="entry name" value="Gal_mutarotas_2"/>
    <property type="match status" value="1"/>
</dbReference>
<dbReference type="Proteomes" id="UP000694865">
    <property type="component" value="Unplaced"/>
</dbReference>
<feature type="non-terminal residue" evidence="6">
    <location>
        <position position="270"/>
    </location>
</feature>
<dbReference type="Gene3D" id="3.20.20.80">
    <property type="entry name" value="Glycosidases"/>
    <property type="match status" value="1"/>
</dbReference>
<gene>
    <name evidence="6" type="primary">LOC102809179</name>
</gene>
<protein>
    <submittedName>
        <fullName evidence="6">Lysosomal alpha-glucosidase-like</fullName>
    </submittedName>
</protein>
<evidence type="ECO:0000256" key="1">
    <source>
        <dbReference type="ARBA" id="ARBA00007806"/>
    </source>
</evidence>
<feature type="domain" description="Glycoside hydrolase family 31 TIM barrel" evidence="3">
    <location>
        <begin position="190"/>
        <end position="269"/>
    </location>
</feature>
<keyword evidence="5" id="KW-1185">Reference proteome</keyword>
<dbReference type="PANTHER" id="PTHR22762">
    <property type="entry name" value="ALPHA-GLUCOSIDASE"/>
    <property type="match status" value="1"/>
</dbReference>
<dbReference type="GeneID" id="102809179"/>
<accession>A0ABM0MJ35</accession>
<keyword evidence="2" id="KW-0326">Glycosidase</keyword>
<dbReference type="Pfam" id="PF01055">
    <property type="entry name" value="Glyco_hydro_31_2nd"/>
    <property type="match status" value="1"/>
</dbReference>
<keyword evidence="2" id="KW-0378">Hydrolase</keyword>
<dbReference type="PANTHER" id="PTHR22762:SF131">
    <property type="entry name" value="GLYCOSIDE HYDROLASE FAMILY 31 N-TERMINAL DOMAIN-CONTAINING PROTEIN"/>
    <property type="match status" value="1"/>
</dbReference>
<dbReference type="CDD" id="cd14752">
    <property type="entry name" value="GH31_N"/>
    <property type="match status" value="1"/>
</dbReference>
<proteinExistence type="inferred from homology"/>
<feature type="domain" description="Glycoside hydrolase family 31 N-terminal" evidence="4">
    <location>
        <begin position="82"/>
        <end position="145"/>
    </location>
</feature>
<organism evidence="5 6">
    <name type="scientific">Saccoglossus kowalevskii</name>
    <name type="common">Acorn worm</name>
    <dbReference type="NCBI Taxonomy" id="10224"/>
    <lineage>
        <taxon>Eukaryota</taxon>
        <taxon>Metazoa</taxon>
        <taxon>Hemichordata</taxon>
        <taxon>Enteropneusta</taxon>
        <taxon>Harrimaniidae</taxon>
        <taxon>Saccoglossus</taxon>
    </lineage>
</organism>
<evidence type="ECO:0000313" key="6">
    <source>
        <dbReference type="RefSeq" id="XP_006820026.1"/>
    </source>
</evidence>
<reference evidence="6" key="1">
    <citation type="submission" date="2025-08" db="UniProtKB">
        <authorList>
            <consortium name="RefSeq"/>
        </authorList>
    </citation>
    <scope>IDENTIFICATION</scope>
    <source>
        <tissue evidence="6">Testes</tissue>
    </source>
</reference>
<evidence type="ECO:0000259" key="3">
    <source>
        <dbReference type="Pfam" id="PF01055"/>
    </source>
</evidence>
<evidence type="ECO:0000259" key="4">
    <source>
        <dbReference type="Pfam" id="PF13802"/>
    </source>
</evidence>
<comment type="similarity">
    <text evidence="1 2">Belongs to the glycosyl hydrolase 31 family.</text>
</comment>
<sequence>FNCGIGPLIFADQFIQLPSSLASEYIYGLGEHRGSFLHDVNWSRYAFWSRDVFPAVSAMFNCGIGPLIFADQFIQLSSSLASKYIYGLGEHCGSFLHDVNWSRYAFWSRDVFHAENLNLYSVHPFYLSIEDDGNAHGVFLLNSNAMESIFQMSPSITWRTVGGVLDCYVFFGPSLDQVIQQYTEVIGRTFMPPYWGLGFHLCRWGYETVDGTRKVTDRMRNAKIPQDVQWNDIDYAVAYKDCTLNKKVFGDLPKFIDELHNNGQHYIHIM</sequence>
<feature type="non-terminal residue" evidence="6">
    <location>
        <position position="1"/>
    </location>
</feature>
<dbReference type="InterPro" id="IPR011013">
    <property type="entry name" value="Gal_mutarotase_sf_dom"/>
</dbReference>
<evidence type="ECO:0000313" key="5">
    <source>
        <dbReference type="Proteomes" id="UP000694865"/>
    </source>
</evidence>
<name>A0ABM0MJ35_SACKO</name>
<dbReference type="SUPFAM" id="SSF51445">
    <property type="entry name" value="(Trans)glycosidases"/>
    <property type="match status" value="1"/>
</dbReference>
<dbReference type="InterPro" id="IPR000322">
    <property type="entry name" value="Glyco_hydro_31_TIM"/>
</dbReference>
<dbReference type="InterPro" id="IPR017853">
    <property type="entry name" value="GH"/>
</dbReference>
<evidence type="ECO:0000256" key="2">
    <source>
        <dbReference type="RuleBase" id="RU361185"/>
    </source>
</evidence>
<dbReference type="InterPro" id="IPR025887">
    <property type="entry name" value="Glyco_hydro_31_N_dom"/>
</dbReference>
<dbReference type="RefSeq" id="XP_006820026.1">
    <property type="nucleotide sequence ID" value="XM_006819963.1"/>
</dbReference>
<dbReference type="SUPFAM" id="SSF74650">
    <property type="entry name" value="Galactose mutarotase-like"/>
    <property type="match status" value="2"/>
</dbReference>
<dbReference type="Gene3D" id="2.60.40.1760">
    <property type="entry name" value="glycosyl hydrolase (family 31)"/>
    <property type="match status" value="2"/>
</dbReference>